<dbReference type="Pfam" id="PF01546">
    <property type="entry name" value="Peptidase_M20"/>
    <property type="match status" value="1"/>
</dbReference>
<dbReference type="AlphaFoldDB" id="A0AAU7GCD5"/>
<dbReference type="NCBIfam" id="NF005914">
    <property type="entry name" value="PRK07907.1"/>
    <property type="match status" value="1"/>
</dbReference>
<sequence length="473" mass="49777">MTDTLETPNAESPSAEERVRAAVEAGLPATIAELSRLVRIPSVSWAAYDPANVRASADAVAAMLTETGVFERVEVKQAPIQGETLGQPAVLATRAARNGRPTVLLYAHHDVQPQGDAAHWDTPPFEPTVRGDRLYGRGAADDKAGVMSHVASVRALTEALGPDFDLGLAVFIEGEEEFGSRSFANFLEQNKDALAADAIVVADSDNVDVNTPALTVSLRGNVTFRLTVSTLEHASHSGMYGGAAPDAMLAMVKLLATLHDDAGEVAVDGFLSHDTAAEPPHLSEEQFREEAALLPGVTPIGSGPILSRMWSKPTITVTGIDAPSVADASNTLLPTVAVRVSARVAPGQSAADAYAALERHLRAHAPFGAHIEIDDVDTGDPFLVDTAGWAATEAKRAMTDAWGADAVETGIGGSIPFIADLVREFPEAQILVTGVEDPDTRAHSPNESLHLGVFKRAILAEALLLARLDARQG</sequence>
<dbReference type="Gene3D" id="3.40.630.10">
    <property type="entry name" value="Zn peptidases"/>
    <property type="match status" value="1"/>
</dbReference>
<reference evidence="5" key="1">
    <citation type="submission" date="2024-05" db="EMBL/GenBank/DDBJ databases">
        <title>The Natural Products Discovery Center: Release of the First 8490 Sequenced Strains for Exploring Actinobacteria Biosynthetic Diversity.</title>
        <authorList>
            <person name="Kalkreuter E."/>
            <person name="Kautsar S.A."/>
            <person name="Yang D."/>
            <person name="Bader C.D."/>
            <person name="Teijaro C.N."/>
            <person name="Fluegel L."/>
            <person name="Davis C.M."/>
            <person name="Simpson J.R."/>
            <person name="Lauterbach L."/>
            <person name="Steele A.D."/>
            <person name="Gui C."/>
            <person name="Meng S."/>
            <person name="Li G."/>
            <person name="Viehrig K."/>
            <person name="Ye F."/>
            <person name="Su P."/>
            <person name="Kiefer A.F."/>
            <person name="Nichols A."/>
            <person name="Cepeda A.J."/>
            <person name="Yan W."/>
            <person name="Fan B."/>
            <person name="Jiang Y."/>
            <person name="Adhikari A."/>
            <person name="Zheng C.-J."/>
            <person name="Schuster L."/>
            <person name="Cowan T.M."/>
            <person name="Smanski M.J."/>
            <person name="Chevrette M.G."/>
            <person name="de Carvalho L.P.S."/>
            <person name="Shen B."/>
        </authorList>
    </citation>
    <scope>NUCLEOTIDE SEQUENCE</scope>
    <source>
        <strain evidence="5">NPDC080035</strain>
    </source>
</reference>
<name>A0AAU7GCD5_9MICO</name>
<keyword evidence="2" id="KW-0479">Metal-binding</keyword>
<protein>
    <submittedName>
        <fullName evidence="5">Dipeptidase</fullName>
    </submittedName>
</protein>
<dbReference type="EMBL" id="CP157390">
    <property type="protein sequence ID" value="XBM48096.1"/>
    <property type="molecule type" value="Genomic_DNA"/>
</dbReference>
<evidence type="ECO:0000256" key="1">
    <source>
        <dbReference type="ARBA" id="ARBA00022670"/>
    </source>
</evidence>
<keyword evidence="1" id="KW-0645">Protease</keyword>
<proteinExistence type="predicted"/>
<feature type="domain" description="Peptidase M20 dimerisation" evidence="4">
    <location>
        <begin position="217"/>
        <end position="366"/>
    </location>
</feature>
<dbReference type="InterPro" id="IPR051458">
    <property type="entry name" value="Cyt/Met_Dipeptidase"/>
</dbReference>
<dbReference type="SUPFAM" id="SSF53187">
    <property type="entry name" value="Zn-dependent exopeptidases"/>
    <property type="match status" value="1"/>
</dbReference>
<dbReference type="GO" id="GO:0006508">
    <property type="term" value="P:proteolysis"/>
    <property type="evidence" value="ECO:0007669"/>
    <property type="project" value="UniProtKB-KW"/>
</dbReference>
<dbReference type="InterPro" id="IPR002933">
    <property type="entry name" value="Peptidase_M20"/>
</dbReference>
<gene>
    <name evidence="5" type="ORF">AAME72_18825</name>
</gene>
<keyword evidence="3" id="KW-0378">Hydrolase</keyword>
<evidence type="ECO:0000259" key="4">
    <source>
        <dbReference type="Pfam" id="PF07687"/>
    </source>
</evidence>
<dbReference type="Gene3D" id="3.30.70.360">
    <property type="match status" value="1"/>
</dbReference>
<dbReference type="GO" id="GO:0008233">
    <property type="term" value="F:peptidase activity"/>
    <property type="evidence" value="ECO:0007669"/>
    <property type="project" value="UniProtKB-KW"/>
</dbReference>
<dbReference type="RefSeq" id="WP_348788053.1">
    <property type="nucleotide sequence ID" value="NZ_CP157390.1"/>
</dbReference>
<dbReference type="PANTHER" id="PTHR43270:SF12">
    <property type="entry name" value="SUCCINYL-DIAMINOPIMELATE DESUCCINYLASE"/>
    <property type="match status" value="1"/>
</dbReference>
<dbReference type="PANTHER" id="PTHR43270">
    <property type="entry name" value="BETA-ALA-HIS DIPEPTIDASE"/>
    <property type="match status" value="1"/>
</dbReference>
<accession>A0AAU7GCD5</accession>
<evidence type="ECO:0000256" key="2">
    <source>
        <dbReference type="ARBA" id="ARBA00022723"/>
    </source>
</evidence>
<evidence type="ECO:0000256" key="3">
    <source>
        <dbReference type="ARBA" id="ARBA00022801"/>
    </source>
</evidence>
<dbReference type="Pfam" id="PF07687">
    <property type="entry name" value="M20_dimer"/>
    <property type="match status" value="1"/>
</dbReference>
<organism evidence="5">
    <name type="scientific">Leifsonia sp. NPDC080035</name>
    <dbReference type="NCBI Taxonomy" id="3143936"/>
    <lineage>
        <taxon>Bacteria</taxon>
        <taxon>Bacillati</taxon>
        <taxon>Actinomycetota</taxon>
        <taxon>Actinomycetes</taxon>
        <taxon>Micrococcales</taxon>
        <taxon>Microbacteriaceae</taxon>
        <taxon>Leifsonia</taxon>
    </lineage>
</organism>
<dbReference type="InterPro" id="IPR011650">
    <property type="entry name" value="Peptidase_M20_dimer"/>
</dbReference>
<dbReference type="GO" id="GO:0046872">
    <property type="term" value="F:metal ion binding"/>
    <property type="evidence" value="ECO:0007669"/>
    <property type="project" value="UniProtKB-KW"/>
</dbReference>
<evidence type="ECO:0000313" key="5">
    <source>
        <dbReference type="EMBL" id="XBM48096.1"/>
    </source>
</evidence>